<dbReference type="Gene3D" id="1.25.10.10">
    <property type="entry name" value="Leucine-rich Repeat Variant"/>
    <property type="match status" value="3"/>
</dbReference>
<dbReference type="EMBL" id="JAAEJV010000008">
    <property type="protein sequence ID" value="MBF5059021.1"/>
    <property type="molecule type" value="Genomic_DNA"/>
</dbReference>
<dbReference type="InterPro" id="IPR011989">
    <property type="entry name" value="ARM-like"/>
</dbReference>
<accession>A0ABS0AY21</accession>
<gene>
    <name evidence="1" type="ORF">NEPTK9_000526</name>
</gene>
<dbReference type="SMART" id="SM00567">
    <property type="entry name" value="EZ_HEAT"/>
    <property type="match status" value="5"/>
</dbReference>
<proteinExistence type="predicted"/>
<dbReference type="RefSeq" id="WP_194847321.1">
    <property type="nucleotide sequence ID" value="NZ_JAAEJV010000008.1"/>
</dbReference>
<reference evidence="1 2" key="1">
    <citation type="submission" date="2020-01" db="EMBL/GenBank/DDBJ databases">
        <title>Draft genome sequence of Cand. Neptunochlamydia vexilliferae K9.</title>
        <authorList>
            <person name="Schulz F."/>
            <person name="Koestlbacher S."/>
            <person name="Wascher F."/>
            <person name="Pizzetti I."/>
            <person name="Horn M."/>
        </authorList>
    </citation>
    <scope>NUCLEOTIDE SEQUENCE [LARGE SCALE GENOMIC DNA]</scope>
    <source>
        <strain evidence="1 2">K9</strain>
    </source>
</reference>
<dbReference type="SUPFAM" id="SSF48371">
    <property type="entry name" value="ARM repeat"/>
    <property type="match status" value="1"/>
</dbReference>
<dbReference type="PANTHER" id="PTHR12697:SF5">
    <property type="entry name" value="DEOXYHYPUSINE HYDROXYLASE"/>
    <property type="match status" value="1"/>
</dbReference>
<keyword evidence="2" id="KW-1185">Reference proteome</keyword>
<sequence length="570" mass="63269">MRLILVLLLTYTLFASEEEVVRRVYSHLLIHDYRGAIAESEKGLVAHPDSQKVKKAYIRSLAENGKDDEAISSLGRFGFKKEEVGSDLIETLAWGILMRSENSPQFVVNMASLVSAYYTDDVRAVRMLLHQLSSSNALLRRAAAQLAAHYRDISLIEELVRLLSAEKNWFVRLEVIKALGAMEVKEIEEPLKKIIISSRTTLEEKGEAIASLVNIYEEVGEEEFSKLVTSRRAGLRHLACQIVSHLDLKEKASAICKLLDDPTSDVRIAALNTLYFLGLKNLSSSTLSKIIDFTEDSHPPVALTAAWVTSRFAPETALQVIRKWIYSTDESSRRLAAFILGRIGSAGIPLATQVFKITPDPFVKANLALGSIGQGGNHQKLSDTLYTFLLLRKGKLMWDHSENPLFELIAPSQICHIPQVPQYPTMVDQLTRLEILGMLAALRCSKAEEAIKAFLKEEPFGVTYAASNTLLEEGGEEAIEILRDLLQEKDQNIRVQAALVLALSGGESKAVQILHEAYPTVDRETKINILGALGYIGDKASIPFLMELLKEPHQVLKVVAASALIQCVYH</sequence>
<organism evidence="1 2">
    <name type="scientific">Candidatus Neptunichlamydia vexilliferae</name>
    <dbReference type="NCBI Taxonomy" id="1651774"/>
    <lineage>
        <taxon>Bacteria</taxon>
        <taxon>Pseudomonadati</taxon>
        <taxon>Chlamydiota</taxon>
        <taxon>Chlamydiia</taxon>
        <taxon>Parachlamydiales</taxon>
        <taxon>Simkaniaceae</taxon>
        <taxon>Candidatus Neptunichlamydia</taxon>
    </lineage>
</organism>
<dbReference type="Pfam" id="PF13646">
    <property type="entry name" value="HEAT_2"/>
    <property type="match status" value="2"/>
</dbReference>
<dbReference type="InterPro" id="IPR016024">
    <property type="entry name" value="ARM-type_fold"/>
</dbReference>
<dbReference type="InterPro" id="IPR004155">
    <property type="entry name" value="PBS_lyase_HEAT"/>
</dbReference>
<protein>
    <recommendedName>
        <fullName evidence="3">HEAT repeat domain-containing protein</fullName>
    </recommendedName>
</protein>
<dbReference type="PANTHER" id="PTHR12697">
    <property type="entry name" value="PBS LYASE HEAT-LIKE PROTEIN"/>
    <property type="match status" value="1"/>
</dbReference>
<comment type="caution">
    <text evidence="1">The sequence shown here is derived from an EMBL/GenBank/DDBJ whole genome shotgun (WGS) entry which is preliminary data.</text>
</comment>
<name>A0ABS0AY21_9BACT</name>
<dbReference type="Proteomes" id="UP001194714">
    <property type="component" value="Unassembled WGS sequence"/>
</dbReference>
<evidence type="ECO:0008006" key="3">
    <source>
        <dbReference type="Google" id="ProtNLM"/>
    </source>
</evidence>
<evidence type="ECO:0000313" key="2">
    <source>
        <dbReference type="Proteomes" id="UP001194714"/>
    </source>
</evidence>
<evidence type="ECO:0000313" key="1">
    <source>
        <dbReference type="EMBL" id="MBF5059021.1"/>
    </source>
</evidence>